<gene>
    <name evidence="1" type="ORF">N7U66_13750</name>
</gene>
<dbReference type="RefSeq" id="WP_267675807.1">
    <property type="nucleotide sequence ID" value="NZ_CP113088.1"/>
</dbReference>
<dbReference type="KEGG" id="lnu:N7U66_13750"/>
<proteinExistence type="predicted"/>
<name>A0A9E8SCP0_9FLAO</name>
<keyword evidence="2" id="KW-1185">Reference proteome</keyword>
<dbReference type="EMBL" id="CP113088">
    <property type="protein sequence ID" value="WAC01191.1"/>
    <property type="molecule type" value="Genomic_DNA"/>
</dbReference>
<dbReference type="Gene3D" id="2.60.40.10">
    <property type="entry name" value="Immunoglobulins"/>
    <property type="match status" value="1"/>
</dbReference>
<protein>
    <recommendedName>
        <fullName evidence="3">CARDB domain-containing protein</fullName>
    </recommendedName>
</protein>
<evidence type="ECO:0000313" key="2">
    <source>
        <dbReference type="Proteomes" id="UP001164705"/>
    </source>
</evidence>
<dbReference type="Proteomes" id="UP001164705">
    <property type="component" value="Chromosome"/>
</dbReference>
<accession>A0A9E8SCP0</accession>
<dbReference type="InterPro" id="IPR013783">
    <property type="entry name" value="Ig-like_fold"/>
</dbReference>
<dbReference type="AlphaFoldDB" id="A0A9E8SCP0"/>
<reference evidence="1" key="1">
    <citation type="submission" date="2022-11" db="EMBL/GenBank/DDBJ databases">
        <title>Lacinutrix neustonica HL-RS19T sp. nov., isolated from the surface microlayer sample of brackish Lake Shihwa.</title>
        <authorList>
            <person name="Choi J.Y."/>
            <person name="Hwang C.Y."/>
        </authorList>
    </citation>
    <scope>NUCLEOTIDE SEQUENCE</scope>
    <source>
        <strain evidence="1">HL-RS19</strain>
    </source>
</reference>
<evidence type="ECO:0000313" key="1">
    <source>
        <dbReference type="EMBL" id="WAC01191.1"/>
    </source>
</evidence>
<evidence type="ECO:0008006" key="3">
    <source>
        <dbReference type="Google" id="ProtNLM"/>
    </source>
</evidence>
<organism evidence="1 2">
    <name type="scientific">Lacinutrix neustonica</name>
    <dbReference type="NCBI Taxonomy" id="2980107"/>
    <lineage>
        <taxon>Bacteria</taxon>
        <taxon>Pseudomonadati</taxon>
        <taxon>Bacteroidota</taxon>
        <taxon>Flavobacteriia</taxon>
        <taxon>Flavobacteriales</taxon>
        <taxon>Flavobacteriaceae</taxon>
        <taxon>Lacinutrix</taxon>
    </lineage>
</organism>
<sequence>MVEASRQSVMQTTLAPTDVKLVSVSGISDSIECNAVVTPQVEIKNNGVSTITSVDFIYFVDGVDTNYNWTGNLVSEASTFVSLPQFSLSKGLHTFTAVANTTNDAFASNNNSEDKIILANAPGTTDVINTFETVNEMLLVFDEGSSTKYWTRGIPAGNVLNDTENPSNQVYGTNLEGQYSHNTKSYLVSECYDLTTISNPRNKF</sequence>